<dbReference type="GeneID" id="108985622"/>
<dbReference type="Gramene" id="Jr11_05110_p1">
    <property type="protein sequence ID" value="cds.Jr11_05110_p1"/>
    <property type="gene ID" value="Jr11_05110"/>
</dbReference>
<keyword evidence="1" id="KW-1185">Reference proteome</keyword>
<dbReference type="PANTHER" id="PTHR31672:SF13">
    <property type="entry name" value="F-BOX PROTEIN CPR30-LIKE"/>
    <property type="match status" value="1"/>
</dbReference>
<protein>
    <submittedName>
        <fullName evidence="2">F-box/kelch-repeat protein At3g06240-like</fullName>
    </submittedName>
</protein>
<dbReference type="RefSeq" id="XP_018813527.1">
    <property type="nucleotide sequence ID" value="XM_018957982.2"/>
</dbReference>
<dbReference type="OrthoDB" id="591557at2759"/>
<organism evidence="1 2">
    <name type="scientific">Juglans regia</name>
    <name type="common">English walnut</name>
    <dbReference type="NCBI Taxonomy" id="51240"/>
    <lineage>
        <taxon>Eukaryota</taxon>
        <taxon>Viridiplantae</taxon>
        <taxon>Streptophyta</taxon>
        <taxon>Embryophyta</taxon>
        <taxon>Tracheophyta</taxon>
        <taxon>Spermatophyta</taxon>
        <taxon>Magnoliopsida</taxon>
        <taxon>eudicotyledons</taxon>
        <taxon>Gunneridae</taxon>
        <taxon>Pentapetalae</taxon>
        <taxon>rosids</taxon>
        <taxon>fabids</taxon>
        <taxon>Fagales</taxon>
        <taxon>Juglandaceae</taxon>
        <taxon>Juglans</taxon>
    </lineage>
</organism>
<dbReference type="Pfam" id="PF00646">
    <property type="entry name" value="F-box"/>
    <property type="match status" value="1"/>
</dbReference>
<dbReference type="SUPFAM" id="SSF50965">
    <property type="entry name" value="Galactose oxidase, central domain"/>
    <property type="match status" value="1"/>
</dbReference>
<dbReference type="InterPro" id="IPR011043">
    <property type="entry name" value="Gal_Oxase/kelch_b-propeller"/>
</dbReference>
<evidence type="ECO:0000313" key="2">
    <source>
        <dbReference type="RefSeq" id="XP_018813527.1"/>
    </source>
</evidence>
<evidence type="ECO:0000313" key="1">
    <source>
        <dbReference type="Proteomes" id="UP000235220"/>
    </source>
</evidence>
<dbReference type="Pfam" id="PF08268">
    <property type="entry name" value="FBA_3"/>
    <property type="match status" value="1"/>
</dbReference>
<dbReference type="CDD" id="cd22157">
    <property type="entry name" value="F-box_AtFBW1-like"/>
    <property type="match status" value="1"/>
</dbReference>
<dbReference type="AlphaFoldDB" id="A0A2I4E2A3"/>
<gene>
    <name evidence="2" type="primary">LOC108985622</name>
</gene>
<dbReference type="NCBIfam" id="TIGR01640">
    <property type="entry name" value="F_box_assoc_1"/>
    <property type="match status" value="1"/>
</dbReference>
<reference evidence="2" key="1">
    <citation type="submission" date="2025-08" db="UniProtKB">
        <authorList>
            <consortium name="RefSeq"/>
        </authorList>
    </citation>
    <scope>IDENTIFICATION</scope>
    <source>
        <tissue evidence="2">Leaves</tissue>
    </source>
</reference>
<accession>A0A2I4E2A3</accession>
<sequence>MSTKYLPENVVVEILLRLPVKSFVRFRCVSKRWRFLISDPRFAKSQFRQASERSQRLLISSRPEILSLDCNAPLGDSSTLREHVVPSLRRGRHVSIVGSCNGLVCVAVHRHKGFRIWNPSTGDVRKLPDPKFSLRGEDYWHGFGYDPSTDDYKLLVATSLFLPPYLESEGKLFSLKINSWKTILLGVDASTEAKESTGILCNGYLHWQLQLWEKLDGKLWVPELRDQICVFDLAEEKFHEMLMPVEVEDRYKGIFFCTLRNLGGCLSFISYNRTHIELWRMMDYGVRESWAPTLKIAYFHVRMSRHNLAPVCISRDGQVVAINDGKELLRCNSEGEILEHVRAFSDSRKCEAAIFVESLISPNHFSGDDGQGQRLPSDEDDDNCTQMLVHLDNEMQNGDASESR</sequence>
<dbReference type="InterPro" id="IPR036047">
    <property type="entry name" value="F-box-like_dom_sf"/>
</dbReference>
<name>A0A2I4E2A3_JUGRE</name>
<dbReference type="STRING" id="51240.A0A2I4E2A3"/>
<dbReference type="Proteomes" id="UP000235220">
    <property type="component" value="Chromosome 11"/>
</dbReference>
<dbReference type="InterPro" id="IPR013187">
    <property type="entry name" value="F-box-assoc_dom_typ3"/>
</dbReference>
<dbReference type="Gene3D" id="1.20.1280.50">
    <property type="match status" value="1"/>
</dbReference>
<dbReference type="InterPro" id="IPR050796">
    <property type="entry name" value="SCF_F-box_component"/>
</dbReference>
<dbReference type="PANTHER" id="PTHR31672">
    <property type="entry name" value="BNACNNG10540D PROTEIN"/>
    <property type="match status" value="1"/>
</dbReference>
<dbReference type="InterPro" id="IPR017451">
    <property type="entry name" value="F-box-assoc_interact_dom"/>
</dbReference>
<dbReference type="SUPFAM" id="SSF81383">
    <property type="entry name" value="F-box domain"/>
    <property type="match status" value="1"/>
</dbReference>
<dbReference type="FunCoup" id="A0A2I4E2A3">
    <property type="interactions" value="1376"/>
</dbReference>
<dbReference type="SMART" id="SM00256">
    <property type="entry name" value="FBOX"/>
    <property type="match status" value="1"/>
</dbReference>
<dbReference type="KEGG" id="jre:108985622"/>
<dbReference type="PROSITE" id="PS50181">
    <property type="entry name" value="FBOX"/>
    <property type="match status" value="1"/>
</dbReference>
<dbReference type="InterPro" id="IPR001810">
    <property type="entry name" value="F-box_dom"/>
</dbReference>
<proteinExistence type="predicted"/>